<comment type="caution">
    <text evidence="2">The sequence shown here is derived from an EMBL/GenBank/DDBJ whole genome shotgun (WGS) entry which is preliminary data.</text>
</comment>
<dbReference type="AlphaFoldDB" id="A0A9Q0M1Q9"/>
<keyword evidence="1" id="KW-0812">Transmembrane</keyword>
<evidence type="ECO:0000313" key="2">
    <source>
        <dbReference type="EMBL" id="KAJ6216312.1"/>
    </source>
</evidence>
<feature type="transmembrane region" description="Helical" evidence="1">
    <location>
        <begin position="62"/>
        <end position="85"/>
    </location>
</feature>
<keyword evidence="3" id="KW-1185">Reference proteome</keyword>
<organism evidence="2 3">
    <name type="scientific">Blomia tropicalis</name>
    <name type="common">Mite</name>
    <dbReference type="NCBI Taxonomy" id="40697"/>
    <lineage>
        <taxon>Eukaryota</taxon>
        <taxon>Metazoa</taxon>
        <taxon>Ecdysozoa</taxon>
        <taxon>Arthropoda</taxon>
        <taxon>Chelicerata</taxon>
        <taxon>Arachnida</taxon>
        <taxon>Acari</taxon>
        <taxon>Acariformes</taxon>
        <taxon>Sarcoptiformes</taxon>
        <taxon>Astigmata</taxon>
        <taxon>Glycyphagoidea</taxon>
        <taxon>Echimyopodidae</taxon>
        <taxon>Blomia</taxon>
    </lineage>
</organism>
<gene>
    <name evidence="2" type="ORF">RDWZM_007469</name>
</gene>
<reference evidence="2" key="1">
    <citation type="submission" date="2022-12" db="EMBL/GenBank/DDBJ databases">
        <title>Genome assemblies of Blomia tropicalis.</title>
        <authorList>
            <person name="Cui Y."/>
        </authorList>
    </citation>
    <scope>NUCLEOTIDE SEQUENCE</scope>
    <source>
        <tissue evidence="2">Adult mites</tissue>
    </source>
</reference>
<protein>
    <submittedName>
        <fullName evidence="2">Uncharacterized protein</fullName>
    </submittedName>
</protein>
<feature type="transmembrane region" description="Helical" evidence="1">
    <location>
        <begin position="92"/>
        <end position="110"/>
    </location>
</feature>
<dbReference type="Proteomes" id="UP001142055">
    <property type="component" value="Chromosome 3"/>
</dbReference>
<keyword evidence="1" id="KW-0472">Membrane</keyword>
<evidence type="ECO:0000256" key="1">
    <source>
        <dbReference type="SAM" id="Phobius"/>
    </source>
</evidence>
<accession>A0A9Q0M1Q9</accession>
<feature type="transmembrane region" description="Helical" evidence="1">
    <location>
        <begin position="21"/>
        <end position="42"/>
    </location>
</feature>
<feature type="transmembrane region" description="Helical" evidence="1">
    <location>
        <begin position="116"/>
        <end position="133"/>
    </location>
</feature>
<evidence type="ECO:0000313" key="3">
    <source>
        <dbReference type="Proteomes" id="UP001142055"/>
    </source>
</evidence>
<dbReference type="EMBL" id="JAPWDV010000003">
    <property type="protein sequence ID" value="KAJ6216312.1"/>
    <property type="molecule type" value="Genomic_DNA"/>
</dbReference>
<name>A0A9Q0M1Q9_BLOTA</name>
<sequence length="149" mass="16916">MDFYINNLRYKNEVNSAVQTLLKYTLLIANVLIISDAIFLLINEKDSYQGEFIEGRHAVSKFLLIMLMVDIQSFIMILLGVFGIVGTKNKDYTLLSMYAVVMAIVGIASYRDLDASLTELAMSLMTIAYLLMIKRTHVRKYTELVTTIA</sequence>
<keyword evidence="1" id="KW-1133">Transmembrane helix</keyword>
<proteinExistence type="predicted"/>